<reference evidence="2 7" key="3">
    <citation type="submission" date="2022-05" db="EMBL/GenBank/DDBJ databases">
        <title>Genome Sequencing of Bee-Associated Microbes.</title>
        <authorList>
            <person name="Dunlap C."/>
        </authorList>
    </citation>
    <scope>NUCLEOTIDE SEQUENCE [LARGE SCALE GENOMIC DNA]</scope>
    <source>
        <strain evidence="2 7">NRRL B-14613</strain>
    </source>
</reference>
<proteinExistence type="predicted"/>
<dbReference type="OrthoDB" id="109833at2"/>
<keyword evidence="7" id="KW-1185">Reference proteome</keyword>
<dbReference type="AlphaFoldDB" id="A0A378ZP12"/>
<sequence>MNWSAWSMDRVLILFVSLAFLLMSIQVTMFHYRQNFHHKAMWVPVFLSPLFFIAGIVLTWYNQAWLAALFQVLMWLGLISGLIGFYFHFRGVGIRVGGWALRNFMIGPPVILPLMFSALSALGLVAMYWKVG</sequence>
<gene>
    <name evidence="4" type="ORF">DQX05_07195</name>
    <name evidence="3" type="ORF">FLT43_00700</name>
    <name evidence="2" type="ORF">M5W83_05305</name>
</gene>
<evidence type="ECO:0000313" key="5">
    <source>
        <dbReference type="Proteomes" id="UP000266177"/>
    </source>
</evidence>
<name>A0A378ZP12_PANTH</name>
<reference evidence="4 5" key="1">
    <citation type="submission" date="2018-09" db="EMBL/GenBank/DDBJ databases">
        <title>Paenibacillus SK2017-BO5.</title>
        <authorList>
            <person name="Piskunova J.V."/>
            <person name="Dubiley S.A."/>
            <person name="Severinov K.V."/>
        </authorList>
    </citation>
    <scope>NUCLEOTIDE SEQUENCE [LARGE SCALE GENOMIC DNA]</scope>
    <source>
        <strain evidence="4 5">BO5</strain>
    </source>
</reference>
<evidence type="ECO:0000313" key="6">
    <source>
        <dbReference type="Proteomes" id="UP000315377"/>
    </source>
</evidence>
<dbReference type="RefSeq" id="WP_087443802.1">
    <property type="nucleotide sequence ID" value="NZ_CABMNB010000036.1"/>
</dbReference>
<evidence type="ECO:0000313" key="7">
    <source>
        <dbReference type="Proteomes" id="UP001209276"/>
    </source>
</evidence>
<dbReference type="GeneID" id="76994515"/>
<dbReference type="EMBL" id="CP041405">
    <property type="protein sequence ID" value="QDM42189.1"/>
    <property type="molecule type" value="Genomic_DNA"/>
</dbReference>
<evidence type="ECO:0000313" key="2">
    <source>
        <dbReference type="EMBL" id="MCY9606579.1"/>
    </source>
</evidence>
<evidence type="ECO:0000313" key="4">
    <source>
        <dbReference type="EMBL" id="RJG25228.1"/>
    </source>
</evidence>
<dbReference type="Proteomes" id="UP000266177">
    <property type="component" value="Unassembled WGS sequence"/>
</dbReference>
<evidence type="ECO:0000256" key="1">
    <source>
        <dbReference type="SAM" id="Phobius"/>
    </source>
</evidence>
<feature type="transmembrane region" description="Helical" evidence="1">
    <location>
        <begin position="42"/>
        <end position="61"/>
    </location>
</feature>
<keyword evidence="1" id="KW-1133">Transmembrane helix</keyword>
<dbReference type="EMBL" id="QYZD01000004">
    <property type="protein sequence ID" value="RJG25228.1"/>
    <property type="molecule type" value="Genomic_DNA"/>
</dbReference>
<feature type="transmembrane region" description="Helical" evidence="1">
    <location>
        <begin position="12"/>
        <end position="30"/>
    </location>
</feature>
<reference evidence="3 6" key="2">
    <citation type="submission" date="2019-07" db="EMBL/GenBank/DDBJ databases">
        <title>Paenibacillus thiaminolyticus NRRL B-4156.</title>
        <authorList>
            <person name="Hehnly C."/>
            <person name="Zhang L."/>
        </authorList>
    </citation>
    <scope>NUCLEOTIDE SEQUENCE [LARGE SCALE GENOMIC DNA]</scope>
    <source>
        <strain evidence="3 6">NRRL B-4156</strain>
    </source>
</reference>
<feature type="transmembrane region" description="Helical" evidence="1">
    <location>
        <begin position="67"/>
        <end position="89"/>
    </location>
</feature>
<dbReference type="Proteomes" id="UP001209276">
    <property type="component" value="Unassembled WGS sequence"/>
</dbReference>
<keyword evidence="1" id="KW-0812">Transmembrane</keyword>
<protein>
    <submittedName>
        <fullName evidence="4">Uncharacterized protein</fullName>
    </submittedName>
</protein>
<evidence type="ECO:0000313" key="3">
    <source>
        <dbReference type="EMBL" id="QDM42189.1"/>
    </source>
</evidence>
<dbReference type="EMBL" id="JAMDMM010000014">
    <property type="protein sequence ID" value="MCY9606579.1"/>
    <property type="molecule type" value="Genomic_DNA"/>
</dbReference>
<organism evidence="4 5">
    <name type="scientific">Paenibacillus thiaminolyticus</name>
    <name type="common">Bacillus thiaminolyticus</name>
    <dbReference type="NCBI Taxonomy" id="49283"/>
    <lineage>
        <taxon>Bacteria</taxon>
        <taxon>Bacillati</taxon>
        <taxon>Bacillota</taxon>
        <taxon>Bacilli</taxon>
        <taxon>Bacillales</taxon>
        <taxon>Paenibacillaceae</taxon>
        <taxon>Paenibacillus</taxon>
    </lineage>
</organism>
<dbReference type="Proteomes" id="UP000315377">
    <property type="component" value="Chromosome"/>
</dbReference>
<accession>A0A378ZP12</accession>
<keyword evidence="1" id="KW-0472">Membrane</keyword>
<feature type="transmembrane region" description="Helical" evidence="1">
    <location>
        <begin position="110"/>
        <end position="129"/>
    </location>
</feature>